<dbReference type="Gramene" id="ONK81472">
    <property type="protein sequence ID" value="ONK81472"/>
    <property type="gene ID" value="A4U43_C01F29490"/>
</dbReference>
<evidence type="ECO:0000256" key="1">
    <source>
        <dbReference type="ARBA" id="ARBA00005474"/>
    </source>
</evidence>
<dbReference type="PROSITE" id="PS50891">
    <property type="entry name" value="LOB"/>
    <property type="match status" value="1"/>
</dbReference>
<evidence type="ECO:0000259" key="3">
    <source>
        <dbReference type="PROSITE" id="PS50891"/>
    </source>
</evidence>
<reference evidence="5" key="1">
    <citation type="journal article" date="2017" name="Nat. Commun.">
        <title>The asparagus genome sheds light on the origin and evolution of a young Y chromosome.</title>
        <authorList>
            <person name="Harkess A."/>
            <person name="Zhou J."/>
            <person name="Xu C."/>
            <person name="Bowers J.E."/>
            <person name="Van der Hulst R."/>
            <person name="Ayyampalayam S."/>
            <person name="Mercati F."/>
            <person name="Riccardi P."/>
            <person name="McKain M.R."/>
            <person name="Kakrana A."/>
            <person name="Tang H."/>
            <person name="Ray J."/>
            <person name="Groenendijk J."/>
            <person name="Arikit S."/>
            <person name="Mathioni S.M."/>
            <person name="Nakano M."/>
            <person name="Shan H."/>
            <person name="Telgmann-Rauber A."/>
            <person name="Kanno A."/>
            <person name="Yue Z."/>
            <person name="Chen H."/>
            <person name="Li W."/>
            <person name="Chen Y."/>
            <person name="Xu X."/>
            <person name="Zhang Y."/>
            <person name="Luo S."/>
            <person name="Chen H."/>
            <person name="Gao J."/>
            <person name="Mao Z."/>
            <person name="Pires J.C."/>
            <person name="Luo M."/>
            <person name="Kudrna D."/>
            <person name="Wing R.A."/>
            <person name="Meyers B.C."/>
            <person name="Yi K."/>
            <person name="Kong H."/>
            <person name="Lavrijsen P."/>
            <person name="Sunseri F."/>
            <person name="Falavigna A."/>
            <person name="Ye Y."/>
            <person name="Leebens-Mack J.H."/>
            <person name="Chen G."/>
        </authorList>
    </citation>
    <scope>NUCLEOTIDE SEQUENCE [LARGE SCALE GENOMIC DNA]</scope>
    <source>
        <strain evidence="5">cv. DH0086</strain>
    </source>
</reference>
<sequence length="162" mass="18699">MDPRAQPQVKREVPCAGCRMLHRKCSYDCMLAPYFPANETEKFAVVHKVFGASNVIKMLQMVDDVWKEDAVKSMVYEAYARIRNPVYGCTFAISYLQKCVEELEEQLKTTQQQILKSQEEIGQLSFALDSVYLPVNNMFDERISSDNTTIHDTAFTIPMDYY</sequence>
<name>A0A5P1FTQ5_ASPOF</name>
<comment type="similarity">
    <text evidence="1">Belongs to the LOB domain-containing protein family.</text>
</comment>
<evidence type="ECO:0000313" key="5">
    <source>
        <dbReference type="Proteomes" id="UP000243459"/>
    </source>
</evidence>
<evidence type="ECO:0000313" key="4">
    <source>
        <dbReference type="EMBL" id="ONK81472.1"/>
    </source>
</evidence>
<dbReference type="InterPro" id="IPR004883">
    <property type="entry name" value="LOB"/>
</dbReference>
<accession>A0A5P1FTQ5</accession>
<dbReference type="Proteomes" id="UP000243459">
    <property type="component" value="Chromosome 1"/>
</dbReference>
<proteinExistence type="inferred from homology"/>
<dbReference type="OMA" id="NNCILAP"/>
<dbReference type="AlphaFoldDB" id="A0A5P1FTQ5"/>
<organism evidence="4 5">
    <name type="scientific">Asparagus officinalis</name>
    <name type="common">Garden asparagus</name>
    <dbReference type="NCBI Taxonomy" id="4686"/>
    <lineage>
        <taxon>Eukaryota</taxon>
        <taxon>Viridiplantae</taxon>
        <taxon>Streptophyta</taxon>
        <taxon>Embryophyta</taxon>
        <taxon>Tracheophyta</taxon>
        <taxon>Spermatophyta</taxon>
        <taxon>Magnoliopsida</taxon>
        <taxon>Liliopsida</taxon>
        <taxon>Asparagales</taxon>
        <taxon>Asparagaceae</taxon>
        <taxon>Asparagoideae</taxon>
        <taxon>Asparagus</taxon>
    </lineage>
</organism>
<feature type="domain" description="LOB" evidence="3">
    <location>
        <begin position="13"/>
        <end position="114"/>
    </location>
</feature>
<dbReference type="PANTHER" id="PTHR31301:SF77">
    <property type="entry name" value="LOB DOMAIN-CONTAINING PROTEIN 1-LIKE"/>
    <property type="match status" value="1"/>
</dbReference>
<keyword evidence="2" id="KW-0175">Coiled coil</keyword>
<dbReference type="Pfam" id="PF03195">
    <property type="entry name" value="LOB"/>
    <property type="match status" value="1"/>
</dbReference>
<keyword evidence="5" id="KW-1185">Reference proteome</keyword>
<dbReference type="EMBL" id="CM007381">
    <property type="protein sequence ID" value="ONK81472.1"/>
    <property type="molecule type" value="Genomic_DNA"/>
</dbReference>
<evidence type="ECO:0000256" key="2">
    <source>
        <dbReference type="SAM" id="Coils"/>
    </source>
</evidence>
<protein>
    <recommendedName>
        <fullName evidence="3">LOB domain-containing protein</fullName>
    </recommendedName>
</protein>
<feature type="coiled-coil region" evidence="2">
    <location>
        <begin position="93"/>
        <end position="120"/>
    </location>
</feature>
<gene>
    <name evidence="4" type="ORF">A4U43_C01F29490</name>
</gene>
<dbReference type="PANTHER" id="PTHR31301">
    <property type="entry name" value="LOB DOMAIN-CONTAINING PROTEIN 4-RELATED"/>
    <property type="match status" value="1"/>
</dbReference>